<dbReference type="InterPro" id="IPR051918">
    <property type="entry name" value="STPP_CPPED1"/>
</dbReference>
<dbReference type="Gene3D" id="3.60.21.10">
    <property type="match status" value="1"/>
</dbReference>
<dbReference type="PANTHER" id="PTHR43143">
    <property type="entry name" value="METALLOPHOSPHOESTERASE, CALCINEURIN SUPERFAMILY"/>
    <property type="match status" value="1"/>
</dbReference>
<sequence>MRGFQWTRDTTEHLVFAETDNLQTSRTWKKHSWLVSQQNLGQFPSDENTRVHNWRIFTNKHHVHVFDSDVEENLKSPWFFIHGSDPQYGFHDYKSDYPNMDQEIQITEKLVQKINNMNPRPRFFHISGDLVNVFPSSNYHIYKLEEETFKKIFGKINADIPVLVACGNHDVGDSPTQEDLDIYKASWGDNYYSFWCGGIFFLVINSQCYIDSHNVPNCARKHEDWIEEQLRVAREKKSSRVIVLQHIPWFLKSADEPNDYFTINNPIRNAMLDKFVNSGVQKIFCRHYHQNAGGVYKDIEIVVTSAICGPLGEDKPGVRLVKVYENKIEHVYYCVDDIPSLVTL</sequence>
<accession>A0AAN9VLY0</accession>
<evidence type="ECO:0000313" key="2">
    <source>
        <dbReference type="EMBL" id="KAK7793713.1"/>
    </source>
</evidence>
<dbReference type="Pfam" id="PF00149">
    <property type="entry name" value="Metallophos"/>
    <property type="match status" value="1"/>
</dbReference>
<dbReference type="InterPro" id="IPR029052">
    <property type="entry name" value="Metallo-depent_PP-like"/>
</dbReference>
<dbReference type="EMBL" id="JAZDUA010000364">
    <property type="protein sequence ID" value="KAK7793713.1"/>
    <property type="molecule type" value="Genomic_DNA"/>
</dbReference>
<comment type="caution">
    <text evidence="2">The sequence shown here is derived from an EMBL/GenBank/DDBJ whole genome shotgun (WGS) entry which is preliminary data.</text>
</comment>
<name>A0AAN9VLY0_9ORTH</name>
<dbReference type="InterPro" id="IPR004843">
    <property type="entry name" value="Calcineurin-like_PHP"/>
</dbReference>
<feature type="domain" description="Calcineurin-like phosphoesterase" evidence="1">
    <location>
        <begin position="102"/>
        <end position="256"/>
    </location>
</feature>
<dbReference type="GO" id="GO:0016787">
    <property type="term" value="F:hydrolase activity"/>
    <property type="evidence" value="ECO:0007669"/>
    <property type="project" value="InterPro"/>
</dbReference>
<gene>
    <name evidence="2" type="ORF">R5R35_007869</name>
</gene>
<evidence type="ECO:0000259" key="1">
    <source>
        <dbReference type="Pfam" id="PF00149"/>
    </source>
</evidence>
<dbReference type="SUPFAM" id="SSF56300">
    <property type="entry name" value="Metallo-dependent phosphatases"/>
    <property type="match status" value="1"/>
</dbReference>
<proteinExistence type="predicted"/>
<reference evidence="2 3" key="1">
    <citation type="submission" date="2024-03" db="EMBL/GenBank/DDBJ databases">
        <title>The genome assembly and annotation of the cricket Gryllus longicercus Weissman &amp; Gray.</title>
        <authorList>
            <person name="Szrajer S."/>
            <person name="Gray D."/>
            <person name="Ylla G."/>
        </authorList>
    </citation>
    <scope>NUCLEOTIDE SEQUENCE [LARGE SCALE GENOMIC DNA]</scope>
    <source>
        <strain evidence="2">DAG 2021-001</strain>
        <tissue evidence="2">Whole body minus gut</tissue>
    </source>
</reference>
<dbReference type="PANTHER" id="PTHR43143:SF1">
    <property type="entry name" value="SERINE_THREONINE-PROTEIN PHOSPHATASE CPPED1"/>
    <property type="match status" value="1"/>
</dbReference>
<keyword evidence="3" id="KW-1185">Reference proteome</keyword>
<dbReference type="AlphaFoldDB" id="A0AAN9VLY0"/>
<evidence type="ECO:0000313" key="3">
    <source>
        <dbReference type="Proteomes" id="UP001378592"/>
    </source>
</evidence>
<protein>
    <recommendedName>
        <fullName evidence="1">Calcineurin-like phosphoesterase domain-containing protein</fullName>
    </recommendedName>
</protein>
<dbReference type="Proteomes" id="UP001378592">
    <property type="component" value="Unassembled WGS sequence"/>
</dbReference>
<organism evidence="2 3">
    <name type="scientific">Gryllus longicercus</name>
    <dbReference type="NCBI Taxonomy" id="2509291"/>
    <lineage>
        <taxon>Eukaryota</taxon>
        <taxon>Metazoa</taxon>
        <taxon>Ecdysozoa</taxon>
        <taxon>Arthropoda</taxon>
        <taxon>Hexapoda</taxon>
        <taxon>Insecta</taxon>
        <taxon>Pterygota</taxon>
        <taxon>Neoptera</taxon>
        <taxon>Polyneoptera</taxon>
        <taxon>Orthoptera</taxon>
        <taxon>Ensifera</taxon>
        <taxon>Gryllidea</taxon>
        <taxon>Grylloidea</taxon>
        <taxon>Gryllidae</taxon>
        <taxon>Gryllinae</taxon>
        <taxon>Gryllus</taxon>
    </lineage>
</organism>